<name>A0AAW3WH61_CLOBE</name>
<dbReference type="AlphaFoldDB" id="A0AAW3WH61"/>
<reference evidence="1" key="1">
    <citation type="submission" date="2020-04" db="EMBL/GenBank/DDBJ databases">
        <authorList>
            <person name="Brown S."/>
        </authorList>
    </citation>
    <scope>NUCLEOTIDE SEQUENCE</scope>
    <source>
        <strain evidence="1">DJ015</strain>
    </source>
</reference>
<comment type="caution">
    <text evidence="1">The sequence shown here is derived from an EMBL/GenBank/DDBJ whole genome shotgun (WGS) entry which is preliminary data.</text>
</comment>
<accession>A0AAW3WH61</accession>
<dbReference type="Proteomes" id="UP001194098">
    <property type="component" value="Unassembled WGS sequence"/>
</dbReference>
<feature type="non-terminal residue" evidence="1">
    <location>
        <position position="1"/>
    </location>
</feature>
<evidence type="ECO:0000313" key="1">
    <source>
        <dbReference type="EMBL" id="MBC2478331.1"/>
    </source>
</evidence>
<gene>
    <name evidence="1" type="ORF">HGI39_27400</name>
</gene>
<dbReference type="EMBL" id="JABAGV010000370">
    <property type="protein sequence ID" value="MBC2478331.1"/>
    <property type="molecule type" value="Genomic_DNA"/>
</dbReference>
<organism evidence="1 2">
    <name type="scientific">Clostridium beijerinckii</name>
    <name type="common">Clostridium MP</name>
    <dbReference type="NCBI Taxonomy" id="1520"/>
    <lineage>
        <taxon>Bacteria</taxon>
        <taxon>Bacillati</taxon>
        <taxon>Bacillota</taxon>
        <taxon>Clostridia</taxon>
        <taxon>Eubacteriales</taxon>
        <taxon>Clostridiaceae</taxon>
        <taxon>Clostridium</taxon>
    </lineage>
</organism>
<proteinExistence type="predicted"/>
<sequence>GSNIKPKQTETIKEVVDGKATGDAFIVYRQSFDCIVEFNFCCDKAKDSRDLMNRFEETMLTFTGYLKKNGVREIYFIKEVPAQNSLNYMSSIPMTCLHYFLRLERNNTVRVSTIKRIEDKIYLESTLASEKKSDVIQNNITYKGDI</sequence>
<evidence type="ECO:0000313" key="2">
    <source>
        <dbReference type="Proteomes" id="UP001194098"/>
    </source>
</evidence>
<reference evidence="1" key="2">
    <citation type="journal article" date="2022" name="Nat. Biotechnol.">
        <title>Carbon-negative production of acetone and isopropanol by gas fermentation at industrial pilot scale.</title>
        <authorList>
            <person name="Liew F.E."/>
            <person name="Nogle R."/>
            <person name="Abdalla T."/>
            <person name="Rasor B.J."/>
            <person name="Canter C."/>
            <person name="Jensen R.O."/>
            <person name="Wang L."/>
            <person name="Strutz J."/>
            <person name="Chirania P."/>
            <person name="De Tissera S."/>
            <person name="Mueller A.P."/>
            <person name="Ruan Z."/>
            <person name="Gao A."/>
            <person name="Tran L."/>
            <person name="Engle N.L."/>
            <person name="Bromley J.C."/>
            <person name="Daniell J."/>
            <person name="Conrado R."/>
            <person name="Tschaplinski T.J."/>
            <person name="Giannone R.J."/>
            <person name="Hettich R.L."/>
            <person name="Karim A.S."/>
            <person name="Simpson S.D."/>
            <person name="Brown S.D."/>
            <person name="Leang C."/>
            <person name="Jewett M.C."/>
            <person name="Kopke M."/>
        </authorList>
    </citation>
    <scope>NUCLEOTIDE SEQUENCE</scope>
    <source>
        <strain evidence="1">DJ015</strain>
    </source>
</reference>
<protein>
    <submittedName>
        <fullName evidence="1">Uncharacterized protein</fullName>
    </submittedName>
</protein>